<dbReference type="AlphaFoldDB" id="A0A1T4VS69"/>
<name>A0A1T4VS69_9GAMM</name>
<evidence type="ECO:0000256" key="1">
    <source>
        <dbReference type="SAM" id="MobiDB-lite"/>
    </source>
</evidence>
<keyword evidence="3" id="KW-1185">Reference proteome</keyword>
<dbReference type="OrthoDB" id="5566846at2"/>
<evidence type="ECO:0008006" key="4">
    <source>
        <dbReference type="Google" id="ProtNLM"/>
    </source>
</evidence>
<organism evidence="2 3">
    <name type="scientific">Thiothrix eikelboomii</name>
    <dbReference type="NCBI Taxonomy" id="92487"/>
    <lineage>
        <taxon>Bacteria</taxon>
        <taxon>Pseudomonadati</taxon>
        <taxon>Pseudomonadota</taxon>
        <taxon>Gammaproteobacteria</taxon>
        <taxon>Thiotrichales</taxon>
        <taxon>Thiotrichaceae</taxon>
        <taxon>Thiothrix</taxon>
    </lineage>
</organism>
<feature type="compositionally biased region" description="Pro residues" evidence="1">
    <location>
        <begin position="183"/>
        <end position="193"/>
    </location>
</feature>
<dbReference type="PROSITE" id="PS51257">
    <property type="entry name" value="PROKAR_LIPOPROTEIN"/>
    <property type="match status" value="1"/>
</dbReference>
<reference evidence="2 3" key="1">
    <citation type="submission" date="2017-02" db="EMBL/GenBank/DDBJ databases">
        <authorList>
            <person name="Peterson S.W."/>
        </authorList>
    </citation>
    <scope>NUCLEOTIDE SEQUENCE [LARGE SCALE GENOMIC DNA]</scope>
    <source>
        <strain evidence="2 3">ATCC 49788</strain>
    </source>
</reference>
<evidence type="ECO:0000313" key="2">
    <source>
        <dbReference type="EMBL" id="SKA67787.1"/>
    </source>
</evidence>
<sequence length="199" mass="21977">MQARHYPLQFLFVLVCLLGLLSLTACSQSTEQNARQVANEFWEAILQEDMEKAKALTTWDSTQYLSLLQNKKMSARRFETGELKIENGLAEVATVLYGGDKGELQIPLRTVLSLHDNRWLVDVQKTLGSMVSGAMGAVVDQLNSFMQESLKGLDSSLSENIDKLGKSLEESMNQLQKDLAKPPVNPTPAPPPDSSAQPI</sequence>
<feature type="region of interest" description="Disordered" evidence="1">
    <location>
        <begin position="164"/>
        <end position="199"/>
    </location>
</feature>
<gene>
    <name evidence="2" type="ORF">SAMN02745130_00123</name>
</gene>
<dbReference type="STRING" id="92487.SAMN02745130_00123"/>
<accession>A0A1T4VS69</accession>
<dbReference type="Proteomes" id="UP000190460">
    <property type="component" value="Unassembled WGS sequence"/>
</dbReference>
<evidence type="ECO:0000313" key="3">
    <source>
        <dbReference type="Proteomes" id="UP000190460"/>
    </source>
</evidence>
<proteinExistence type="predicted"/>
<dbReference type="RefSeq" id="WP_078920641.1">
    <property type="nucleotide sequence ID" value="NZ_FUYB01000001.1"/>
</dbReference>
<dbReference type="EMBL" id="FUYB01000001">
    <property type="protein sequence ID" value="SKA67787.1"/>
    <property type="molecule type" value="Genomic_DNA"/>
</dbReference>
<protein>
    <recommendedName>
        <fullName evidence="4">DUF4878 domain-containing protein</fullName>
    </recommendedName>
</protein>